<evidence type="ECO:0000313" key="3">
    <source>
        <dbReference type="EMBL" id="RZV08571.1"/>
    </source>
</evidence>
<gene>
    <name evidence="3" type="ORF">BDK88_2644</name>
</gene>
<feature type="domain" description="DUF7511" evidence="2">
    <location>
        <begin position="24"/>
        <end position="60"/>
    </location>
</feature>
<dbReference type="EMBL" id="SHMP01000005">
    <property type="protein sequence ID" value="RZV08571.1"/>
    <property type="molecule type" value="Genomic_DNA"/>
</dbReference>
<dbReference type="AlphaFoldDB" id="A0A482Y8A6"/>
<organism evidence="3 4">
    <name type="scientific">Natrinema hispanicum</name>
    <dbReference type="NCBI Taxonomy" id="392421"/>
    <lineage>
        <taxon>Archaea</taxon>
        <taxon>Methanobacteriati</taxon>
        <taxon>Methanobacteriota</taxon>
        <taxon>Stenosarchaea group</taxon>
        <taxon>Halobacteria</taxon>
        <taxon>Halobacteriales</taxon>
        <taxon>Natrialbaceae</taxon>
        <taxon>Natrinema</taxon>
    </lineage>
</organism>
<proteinExistence type="predicted"/>
<accession>A0A482Y8A6</accession>
<dbReference type="InterPro" id="IPR055933">
    <property type="entry name" value="DUF7511"/>
</dbReference>
<comment type="caution">
    <text evidence="3">The sequence shown here is derived from an EMBL/GenBank/DDBJ whole genome shotgun (WGS) entry which is preliminary data.</text>
</comment>
<dbReference type="Pfam" id="PF24351">
    <property type="entry name" value="DUF7511"/>
    <property type="match status" value="1"/>
</dbReference>
<name>A0A482Y8A6_9EURY</name>
<evidence type="ECO:0000313" key="4">
    <source>
        <dbReference type="Proteomes" id="UP000291097"/>
    </source>
</evidence>
<dbReference type="OrthoDB" id="196937at2157"/>
<evidence type="ECO:0000256" key="1">
    <source>
        <dbReference type="SAM" id="MobiDB-lite"/>
    </source>
</evidence>
<evidence type="ECO:0000259" key="2">
    <source>
        <dbReference type="Pfam" id="PF24351"/>
    </source>
</evidence>
<protein>
    <recommendedName>
        <fullName evidence="2">DUF7511 domain-containing protein</fullName>
    </recommendedName>
</protein>
<reference evidence="3 4" key="1">
    <citation type="submission" date="2019-02" db="EMBL/GenBank/DDBJ databases">
        <title>Genomic Encyclopedia of Archaeal and Bacterial Type Strains, Phase II (KMG-II): from individual species to whole genera.</title>
        <authorList>
            <person name="Goeker M."/>
        </authorList>
    </citation>
    <scope>NUCLEOTIDE SEQUENCE [LARGE SCALE GENOMIC DNA]</scope>
    <source>
        <strain evidence="3 4">DSM 18328</strain>
    </source>
</reference>
<dbReference type="Proteomes" id="UP000291097">
    <property type="component" value="Unassembled WGS sequence"/>
</dbReference>
<sequence length="60" mass="6634">MTDTEAPLLDADQSGTTPLELLADEEDVWTAVPADATGDERVSKWLAVESDLLCDLEEWR</sequence>
<feature type="region of interest" description="Disordered" evidence="1">
    <location>
        <begin position="1"/>
        <end position="20"/>
    </location>
</feature>
<dbReference type="RefSeq" id="WP_130500755.1">
    <property type="nucleotide sequence ID" value="NZ_SHMP01000005.1"/>
</dbReference>